<feature type="region of interest" description="Disordered" evidence="3">
    <location>
        <begin position="845"/>
        <end position="867"/>
    </location>
</feature>
<evidence type="ECO:0000256" key="1">
    <source>
        <dbReference type="ARBA" id="ARBA00022443"/>
    </source>
</evidence>
<keyword evidence="1 2" id="KW-0728">SH3 domain</keyword>
<protein>
    <submittedName>
        <fullName evidence="8">Uncharacterized protein LOC108671312 isoform X1</fullName>
    </submittedName>
    <submittedName>
        <fullName evidence="7">Uncharacterized protein LOC108671312 isoform X2</fullName>
    </submittedName>
</protein>
<feature type="region of interest" description="Disordered" evidence="3">
    <location>
        <begin position="318"/>
        <end position="417"/>
    </location>
</feature>
<evidence type="ECO:0000256" key="3">
    <source>
        <dbReference type="SAM" id="MobiDB-lite"/>
    </source>
</evidence>
<feature type="region of interest" description="Disordered" evidence="3">
    <location>
        <begin position="273"/>
        <end position="294"/>
    </location>
</feature>
<feature type="compositionally biased region" description="Basic and acidic residues" evidence="3">
    <location>
        <begin position="1460"/>
        <end position="1479"/>
    </location>
</feature>
<evidence type="ECO:0000259" key="5">
    <source>
        <dbReference type="PROSITE" id="PS50826"/>
    </source>
</evidence>
<sequence length="2274" mass="248617">MPQAQEVSIQAPLRAPHRLNNNNDGELLLLTKDKPLGGWDDAPGSPHRVPLISNNNGSPRLTNRIANIYGLGKQQPQVIASPHGSPRHRALARLTKPAQEIVRKVINLPPKTEPLEPASPKLSRKISREDAKEIEEILSIPRIGLSSPKHNFYLNQSGNPSPGYHNPYQQTQAGVIKSPFTPTRETKFRYEHLSPKPVVDNNHVNSRLPVSPRRFFSSRESLLENDTSEGLNCVNENERCDSRNDSRLKSRLPVKLLHLKELKYMRPSSPGITDCEDDISNNKESLRPSANMRSDRVTNCNTNILINDIACSVQSSASSSNVKEPADVDSNHSQLTDDPKQRSGCQYSRDWNSAEFSMTNDNSTSWNSAGSESDQKMSVEEKVSIKKSSEDSMRPRTNSFGSWSHSNASADKSSAASLGNSTAGVEMIPSDTDSGLAESLSSKMVLIKCKGGTYLSRIFLNNGGIEGVKVVGRVGGVPSPQLLPSSPHPSPAIMSAAPSPVHLSNKVSVGGSVVSDASAGSCGPDGCCYSGADRPAQHEGEFDHDTADYQWLLDYEYRESYTRESLGAGGRDGLCRASVLDTNPEPDLQDLSYETLSRHLDANLAEIDMDDFRSDDINQLLALPSVCAQCRLHDHDGEESAEPSANNTPTKSRRPTMCRHNAWRQCQHYEDYDLEEEEFSGVSGDISLYQSGPLFSPLKEPPPIGNTTFSVDSLDCESLHEDLILTCQANKDNYTIAFEGSFIQYSEDSDYHEAGESDTTGSGSWTADRLEDGQSPAPAMTHSDQPYTTWSRVGRKSSPSCRTPDPSGAHKTRAATSHLSPAGRTQEVLHKQILPQQLQPAITATAAGTAKAAHESHEENNSKSNSMPNLMRRSLLRQSIDTGVQCIKVFDLQNSLRSSHSSARQAEGNSFSLVRLFMKQKSLSKEAISLSSSCTSRSHEGACCSSSDNPSAVDSSDWPMNSQSDDMEGSASPVPHSVMRNNQAIIERGMRRRSGGDINPRNINSNSGDFGSTSSDIISPTAATILLETDGSLVNNNNAVNQILDNTGPVGAFDNTANFEESLKEVCPCSKPPMTSPIREEPEGMDISFDSRSENKLVNDQSESETKISTCANSGEKKISESGSSQSSPTKERSKDSNTGSPNKNVLGAHTEGRNRSQSPSTPKKSAHRRDGTQRQRQNSGNSSSGYASTKGSIERLRSASDSHTPQHTPQRPRPKPRALKQMADQCLQTSNLKVSATMNTSNLMDRKDVYVYYPNYALPDLSFLKDKKYSVDSRIFLVPQHYRRPPVISRKVREGSSRRPFSCNDMEKLRKRGLSHIKDWESLNVLLPKELKEMLSDNTECMETVKPSYCISPKSPRRPNSCDFGSAKTSNSNTSLSTQPSSGYRGSSTILNDSETNQQLASGEEAPSVPKRSVSLPSEEGVEDMDNPPPRPPLPRGILRKVTSLRDESQKQGAKKRHSAADSPDRLSRDDVARRRSLPESMDAGQEERDDDQPCRTEADGGAAEMNCSCITACTGFCGKGLRLKNLLPVSELPNVSSHEEFTEEDLAALRSRVSNFLVGKNLTEENTCAWCPKKSVSFAGHGCQHSRQTVESAYDVPSKIEERPVVYDAQDKRALVMSVRVAVEKLVSHFSHSHAAKPKPNGSGGSSVAAQLTLEKLCPAIYALLSDGLQPSLHSLFGKIANSVWKMIEATSQMGPTTKALSDLVLTLNSEECLSEGPMKFNAFIFGLLNIRSLDAWLSYLRTRESILQKHFHPEAFLYLSSTATRNLYDDLLMAVRPLSLLPLHLDLLYEYKLLHASLLKMEERLMIHTSSTGNSPGDRPSSVLLDHLLVAKETKEFKNTAAAQQDRVKALMKVLTSPESTEADLLQTVAASVTKERSRSPRPRSCYDNADAVGDDLHPALKKRWSNVQLGSKLITAIDKLMLEETNAASGSSEDFSDSIDNPKTTRALSQNSVDEVSPAMRDSDISTKDDDISERSATDKDTENEKGQRLCPTSLIFGKGKESEGDKFRRLQLKWELMTGCELPSKCQDAEPSDATDETTPLADGSGHSSTSPSQTVREKVVSPSSGSRSKIPRPVSMTSPQRPFKVFEPAKEKTSPQIKPPLHARPFGSSPLTSKDLPKPAPRRSLKDKSDDSRPMTMRTRVSPKVGGGANVVATGNRASSMPGRSDSMERGSSHSTGGGGRYDCVHKKSSASSGVRSASHGRRLVPGSVPRYVQTLHHRLATDNGHLSFNRGDCLQVVVEVDDRYLLCCLNGRKGLVPRASVIACADQ</sequence>
<accession>A0A8B7NKZ9</accession>
<feature type="compositionally biased region" description="Basic and acidic residues" evidence="3">
    <location>
        <begin position="1965"/>
        <end position="1992"/>
    </location>
</feature>
<dbReference type="SMART" id="SM00326">
    <property type="entry name" value="SH3"/>
    <property type="match status" value="1"/>
</dbReference>
<proteinExistence type="predicted"/>
<reference evidence="7 8" key="1">
    <citation type="submission" date="2025-04" db="UniProtKB">
        <authorList>
            <consortium name="RefSeq"/>
        </authorList>
    </citation>
    <scope>IDENTIFICATION</scope>
    <source>
        <tissue evidence="7 8">Whole organism</tissue>
    </source>
</reference>
<feature type="region of interest" description="Disordered" evidence="3">
    <location>
        <begin position="1932"/>
        <end position="2007"/>
    </location>
</feature>
<dbReference type="SUPFAM" id="SSF140741">
    <property type="entry name" value="RUN domain-like"/>
    <property type="match status" value="1"/>
</dbReference>
<organism evidence="6 7">
    <name type="scientific">Hyalella azteca</name>
    <name type="common">Amphipod</name>
    <dbReference type="NCBI Taxonomy" id="294128"/>
    <lineage>
        <taxon>Eukaryota</taxon>
        <taxon>Metazoa</taxon>
        <taxon>Ecdysozoa</taxon>
        <taxon>Arthropoda</taxon>
        <taxon>Crustacea</taxon>
        <taxon>Multicrustacea</taxon>
        <taxon>Malacostraca</taxon>
        <taxon>Eumalacostraca</taxon>
        <taxon>Peracarida</taxon>
        <taxon>Amphipoda</taxon>
        <taxon>Senticaudata</taxon>
        <taxon>Talitrida</taxon>
        <taxon>Talitroidea</taxon>
        <taxon>Hyalellidae</taxon>
        <taxon>Hyalella</taxon>
    </lineage>
</organism>
<feature type="compositionally biased region" description="Basic and acidic residues" evidence="3">
    <location>
        <begin position="2130"/>
        <end position="2139"/>
    </location>
</feature>
<dbReference type="PANTHER" id="PTHR15591:SF13">
    <property type="entry name" value="RUN DOMAIN-CONTAINING PROTEIN"/>
    <property type="match status" value="1"/>
</dbReference>
<dbReference type="InterPro" id="IPR001452">
    <property type="entry name" value="SH3_domain"/>
</dbReference>
<dbReference type="RefSeq" id="XP_018014340.1">
    <property type="nucleotide sequence ID" value="XM_018158851.2"/>
</dbReference>
<feature type="compositionally biased region" description="Basic and acidic residues" evidence="3">
    <location>
        <begin position="324"/>
        <end position="341"/>
    </location>
</feature>
<evidence type="ECO:0000259" key="4">
    <source>
        <dbReference type="PROSITE" id="PS50002"/>
    </source>
</evidence>
<dbReference type="OrthoDB" id="9884296at2759"/>
<dbReference type="Gene3D" id="2.30.30.40">
    <property type="entry name" value="SH3 Domains"/>
    <property type="match status" value="1"/>
</dbReference>
<dbReference type="RefSeq" id="XP_047738502.1">
    <property type="nucleotide sequence ID" value="XM_047882546.1"/>
</dbReference>
<evidence type="ECO:0000313" key="8">
    <source>
        <dbReference type="RefSeq" id="XP_047738502.1"/>
    </source>
</evidence>
<feature type="compositionally biased region" description="Low complexity" evidence="3">
    <location>
        <begin position="402"/>
        <end position="417"/>
    </location>
</feature>
<feature type="compositionally biased region" description="Polar residues" evidence="3">
    <location>
        <begin position="1368"/>
        <end position="1402"/>
    </location>
</feature>
<dbReference type="PANTHER" id="PTHR15591">
    <property type="entry name" value="RUN AND SH3 DOMAIN CONTAINING"/>
    <property type="match status" value="1"/>
</dbReference>
<dbReference type="Pfam" id="PF02759">
    <property type="entry name" value="RUN"/>
    <property type="match status" value="1"/>
</dbReference>
<name>A0A8B7NKZ9_HYAAZ</name>
<dbReference type="InterPro" id="IPR004012">
    <property type="entry name" value="Run_dom"/>
</dbReference>
<dbReference type="InterPro" id="IPR037213">
    <property type="entry name" value="Run_dom_sf"/>
</dbReference>
<feature type="region of interest" description="Disordered" evidence="3">
    <location>
        <begin position="1349"/>
        <end position="1501"/>
    </location>
</feature>
<feature type="compositionally biased region" description="Polar residues" evidence="3">
    <location>
        <begin position="343"/>
        <end position="372"/>
    </location>
</feature>
<feature type="region of interest" description="Disordered" evidence="3">
    <location>
        <begin position="750"/>
        <end position="821"/>
    </location>
</feature>
<evidence type="ECO:0000256" key="2">
    <source>
        <dbReference type="PROSITE-ProRule" id="PRU00192"/>
    </source>
</evidence>
<dbReference type="GeneID" id="108671312"/>
<dbReference type="Proteomes" id="UP000694843">
    <property type="component" value="Unplaced"/>
</dbReference>
<feature type="compositionally biased region" description="Polar residues" evidence="3">
    <location>
        <begin position="2051"/>
        <end position="2060"/>
    </location>
</feature>
<feature type="compositionally biased region" description="Low complexity" evidence="3">
    <location>
        <begin position="945"/>
        <end position="957"/>
    </location>
</feature>
<feature type="region of interest" description="Disordered" evidence="3">
    <location>
        <begin position="1"/>
        <end position="23"/>
    </location>
</feature>
<dbReference type="Gene3D" id="1.20.58.900">
    <property type="match status" value="1"/>
</dbReference>
<dbReference type="PROSITE" id="PS50826">
    <property type="entry name" value="RUN"/>
    <property type="match status" value="1"/>
</dbReference>
<dbReference type="KEGG" id="hazt:108671312"/>
<feature type="compositionally biased region" description="Basic and acidic residues" evidence="3">
    <location>
        <begin position="852"/>
        <end position="861"/>
    </location>
</feature>
<dbReference type="PROSITE" id="PS50002">
    <property type="entry name" value="SH3"/>
    <property type="match status" value="1"/>
</dbReference>
<feature type="domain" description="SH3" evidence="4">
    <location>
        <begin position="2214"/>
        <end position="2273"/>
    </location>
</feature>
<dbReference type="GO" id="GO:0031410">
    <property type="term" value="C:cytoplasmic vesicle"/>
    <property type="evidence" value="ECO:0007669"/>
    <property type="project" value="TreeGrafter"/>
</dbReference>
<feature type="compositionally biased region" description="Polar residues" evidence="3">
    <location>
        <begin position="782"/>
        <end position="801"/>
    </location>
</feature>
<feature type="region of interest" description="Disordered" evidence="3">
    <location>
        <begin position="1094"/>
        <end position="1222"/>
    </location>
</feature>
<keyword evidence="6" id="KW-1185">Reference proteome</keyword>
<feature type="compositionally biased region" description="Low complexity" evidence="3">
    <location>
        <begin position="1175"/>
        <end position="1186"/>
    </location>
</feature>
<dbReference type="SMART" id="SM00593">
    <property type="entry name" value="RUN"/>
    <property type="match status" value="1"/>
</dbReference>
<feature type="region of interest" description="Disordered" evidence="3">
    <location>
        <begin position="2028"/>
        <end position="2209"/>
    </location>
</feature>
<feature type="region of interest" description="Disordered" evidence="3">
    <location>
        <begin position="939"/>
        <end position="976"/>
    </location>
</feature>
<feature type="compositionally biased region" description="Polar residues" evidence="3">
    <location>
        <begin position="1098"/>
        <end position="1113"/>
    </location>
</feature>
<dbReference type="InterPro" id="IPR036028">
    <property type="entry name" value="SH3-like_dom_sf"/>
</dbReference>
<feature type="domain" description="RUN" evidence="5">
    <location>
        <begin position="1650"/>
        <end position="1793"/>
    </location>
</feature>
<evidence type="ECO:0000313" key="6">
    <source>
        <dbReference type="Proteomes" id="UP000694843"/>
    </source>
</evidence>
<dbReference type="Pfam" id="PF07653">
    <property type="entry name" value="SH3_2"/>
    <property type="match status" value="1"/>
</dbReference>
<evidence type="ECO:0000313" key="7">
    <source>
        <dbReference type="RefSeq" id="XP_018014340.1"/>
    </source>
</evidence>
<dbReference type="InterPro" id="IPR047343">
    <property type="entry name" value="RUSC1_2"/>
</dbReference>
<dbReference type="CDD" id="cd17685">
    <property type="entry name" value="RUN_RUSC"/>
    <property type="match status" value="1"/>
</dbReference>
<dbReference type="SUPFAM" id="SSF50044">
    <property type="entry name" value="SH3-domain"/>
    <property type="match status" value="1"/>
</dbReference>
<feature type="region of interest" description="Disordered" evidence="3">
    <location>
        <begin position="1875"/>
        <end position="1894"/>
    </location>
</feature>
<feature type="compositionally biased region" description="Polar residues" evidence="3">
    <location>
        <begin position="1932"/>
        <end position="1958"/>
    </location>
</feature>
<gene>
    <name evidence="7 8" type="primary">LOC108671312</name>
</gene>
<feature type="compositionally biased region" description="Basic and acidic residues" evidence="3">
    <location>
        <begin position="373"/>
        <end position="394"/>
    </location>
</feature>